<sequence>MIPLPAIVLVSALHAGLSIAQQFPLPVTYDTVIKSPVDPTITISYKTPDAHTCATAFEAQKQYSGYVNLPPFTLEPFQQNYSINTFFWFFEARENPETAPLTIWLNGGPGMSSMFGLFAEVGPCEIVEGSDDSYTTQPRVWGWDRSSNVLFIDQPTQVGFSYDERVNASVDFSQLDYSFEELSPLPANVPEWRFKNGTFSSGILTSTEDLTAIAARSSWHFLQGFLSAFPQYNPGIRSSSDTVEPCHINLFAESYGGTYGPIFADYYQDQNDRREKGEITSEALDIRLGSVGIVNGILDVYVSALSGLEFAYNNTYGIEGIDLTTYQNAVSELNVDMGCRDLVTQCGASAALNDPEGLGTDEDVNNLCASALYNCTAIAGVAYSAGRSVYDFRVGPTVEPVVALSEYLNGEDILQSVGAPVNFTSTSNTVAAAFTYNGDAARGGQIDSLADLLARGIKIALIYGDADVICNWYGGQNHSLHLASLVPAYKTAFPEAGYADIVVNDSYIGGAVRQYGNLSFSRIYDAGHQVPYYQPETAFTVFTRIIQGDDISMGRNVDLSSFGTEGPSTSDHTNLVGPERAPICWIREAAISCTEEELAGIAAGKGTVKAGIWYPTDEDIPTNASQDQPRVPKSQPTATTSVALTGVYSATSTPTIKKTSGASALRPNLPFHLPRRDIPVGPLLAEAEEARNGERIRNGLIGGLAAAAALLL</sequence>
<keyword evidence="5" id="KW-0325">Glycoprotein</keyword>
<keyword evidence="6" id="KW-0732">Signal</keyword>
<dbReference type="OrthoDB" id="443318at2759"/>
<reference evidence="7" key="1">
    <citation type="submission" date="2021-05" db="EMBL/GenBank/DDBJ databases">
        <authorList>
            <person name="Stam R."/>
        </authorList>
    </citation>
    <scope>NUCLEOTIDE SEQUENCE</scope>
    <source>
        <strain evidence="7">CS162</strain>
    </source>
</reference>
<keyword evidence="3" id="KW-0645">Protease</keyword>
<comment type="caution">
    <text evidence="7">The sequence shown here is derived from an EMBL/GenBank/DDBJ whole genome shotgun (WGS) entry which is preliminary data.</text>
</comment>
<dbReference type="EMBL" id="CAJRGZ010000015">
    <property type="protein sequence ID" value="CAG5141037.1"/>
    <property type="molecule type" value="Genomic_DNA"/>
</dbReference>
<dbReference type="GO" id="GO:0006508">
    <property type="term" value="P:proteolysis"/>
    <property type="evidence" value="ECO:0007669"/>
    <property type="project" value="UniProtKB-KW"/>
</dbReference>
<evidence type="ECO:0000256" key="5">
    <source>
        <dbReference type="ARBA" id="ARBA00023180"/>
    </source>
</evidence>
<evidence type="ECO:0000313" key="7">
    <source>
        <dbReference type="EMBL" id="CAG5141037.1"/>
    </source>
</evidence>
<keyword evidence="4" id="KW-0378">Hydrolase</keyword>
<evidence type="ECO:0000256" key="2">
    <source>
        <dbReference type="ARBA" id="ARBA00022645"/>
    </source>
</evidence>
<keyword evidence="8" id="KW-1185">Reference proteome</keyword>
<dbReference type="Gene3D" id="3.40.50.1820">
    <property type="entry name" value="alpha/beta hydrolase"/>
    <property type="match status" value="1"/>
</dbReference>
<comment type="similarity">
    <text evidence="1">Belongs to the peptidase S10 family.</text>
</comment>
<evidence type="ECO:0000256" key="6">
    <source>
        <dbReference type="SAM" id="SignalP"/>
    </source>
</evidence>
<dbReference type="PROSITE" id="PS00560">
    <property type="entry name" value="CARBOXYPEPT_SER_HIS"/>
    <property type="match status" value="1"/>
</dbReference>
<evidence type="ECO:0000256" key="1">
    <source>
        <dbReference type="ARBA" id="ARBA00009431"/>
    </source>
</evidence>
<evidence type="ECO:0000256" key="3">
    <source>
        <dbReference type="ARBA" id="ARBA00022670"/>
    </source>
</evidence>
<dbReference type="Proteomes" id="UP000676310">
    <property type="component" value="Unassembled WGS sequence"/>
</dbReference>
<evidence type="ECO:0000256" key="4">
    <source>
        <dbReference type="ARBA" id="ARBA00022801"/>
    </source>
</evidence>
<dbReference type="InterPro" id="IPR033124">
    <property type="entry name" value="Ser_caboxypep_his_AS"/>
</dbReference>
<evidence type="ECO:0000313" key="8">
    <source>
        <dbReference type="Proteomes" id="UP000676310"/>
    </source>
</evidence>
<name>A0A8J2HVR6_9PLEO</name>
<dbReference type="PANTHER" id="PTHR11802:SF404">
    <property type="entry name" value="CARBOXYPEPTIDASE"/>
    <property type="match status" value="1"/>
</dbReference>
<dbReference type="RefSeq" id="XP_043164370.1">
    <property type="nucleotide sequence ID" value="XM_043308435.1"/>
</dbReference>
<dbReference type="PANTHER" id="PTHR11802">
    <property type="entry name" value="SERINE PROTEASE FAMILY S10 SERINE CARBOXYPEPTIDASE"/>
    <property type="match status" value="1"/>
</dbReference>
<gene>
    <name evidence="7" type="ORF">ALTATR162_LOCUS841</name>
</gene>
<feature type="signal peptide" evidence="6">
    <location>
        <begin position="1"/>
        <end position="20"/>
    </location>
</feature>
<keyword evidence="2" id="KW-0121">Carboxypeptidase</keyword>
<dbReference type="Pfam" id="PF00450">
    <property type="entry name" value="Peptidase_S10"/>
    <property type="match status" value="1"/>
</dbReference>
<dbReference type="InterPro" id="IPR001563">
    <property type="entry name" value="Peptidase_S10"/>
</dbReference>
<evidence type="ECO:0008006" key="9">
    <source>
        <dbReference type="Google" id="ProtNLM"/>
    </source>
</evidence>
<protein>
    <recommendedName>
        <fullName evidence="9">Carboxypeptidase</fullName>
    </recommendedName>
</protein>
<dbReference type="GeneID" id="67020517"/>
<dbReference type="AlphaFoldDB" id="A0A8J2HVR6"/>
<dbReference type="GO" id="GO:0004185">
    <property type="term" value="F:serine-type carboxypeptidase activity"/>
    <property type="evidence" value="ECO:0007669"/>
    <property type="project" value="InterPro"/>
</dbReference>
<feature type="chain" id="PRO_5035288414" description="Carboxypeptidase" evidence="6">
    <location>
        <begin position="21"/>
        <end position="712"/>
    </location>
</feature>
<organism evidence="7 8">
    <name type="scientific">Alternaria atra</name>
    <dbReference type="NCBI Taxonomy" id="119953"/>
    <lineage>
        <taxon>Eukaryota</taxon>
        <taxon>Fungi</taxon>
        <taxon>Dikarya</taxon>
        <taxon>Ascomycota</taxon>
        <taxon>Pezizomycotina</taxon>
        <taxon>Dothideomycetes</taxon>
        <taxon>Pleosporomycetidae</taxon>
        <taxon>Pleosporales</taxon>
        <taxon>Pleosporineae</taxon>
        <taxon>Pleosporaceae</taxon>
        <taxon>Alternaria</taxon>
        <taxon>Alternaria sect. Ulocladioides</taxon>
    </lineage>
</organism>
<dbReference type="PRINTS" id="PR00724">
    <property type="entry name" value="CRBOXYPTASEC"/>
</dbReference>
<proteinExistence type="inferred from homology"/>
<dbReference type="InterPro" id="IPR029058">
    <property type="entry name" value="AB_hydrolase_fold"/>
</dbReference>
<accession>A0A8J2HVR6</accession>
<dbReference type="SUPFAM" id="SSF53474">
    <property type="entry name" value="alpha/beta-Hydrolases"/>
    <property type="match status" value="1"/>
</dbReference>
<dbReference type="GO" id="GO:0000324">
    <property type="term" value="C:fungal-type vacuole"/>
    <property type="evidence" value="ECO:0007669"/>
    <property type="project" value="TreeGrafter"/>
</dbReference>